<dbReference type="GO" id="GO:0005524">
    <property type="term" value="F:ATP binding"/>
    <property type="evidence" value="ECO:0007669"/>
    <property type="project" value="UniProtKB-KW"/>
</dbReference>
<dbReference type="Pfam" id="PF03485">
    <property type="entry name" value="Arg_tRNA_synt_N"/>
    <property type="match status" value="1"/>
</dbReference>
<evidence type="ECO:0000256" key="3">
    <source>
        <dbReference type="ARBA" id="ARBA00022598"/>
    </source>
</evidence>
<dbReference type="STRING" id="796925.A0A137P2G8"/>
<dbReference type="InterPro" id="IPR009080">
    <property type="entry name" value="tRNAsynth_Ia_anticodon-bd"/>
</dbReference>
<dbReference type="FunFam" id="3.40.50.620:FF:000058">
    <property type="entry name" value="Mitochondrial arginyl-tRNA synthetase"/>
    <property type="match status" value="1"/>
</dbReference>
<organism evidence="13 14">
    <name type="scientific">Conidiobolus coronatus (strain ATCC 28846 / CBS 209.66 / NRRL 28638)</name>
    <name type="common">Delacroixia coronata</name>
    <dbReference type="NCBI Taxonomy" id="796925"/>
    <lineage>
        <taxon>Eukaryota</taxon>
        <taxon>Fungi</taxon>
        <taxon>Fungi incertae sedis</taxon>
        <taxon>Zoopagomycota</taxon>
        <taxon>Entomophthoromycotina</taxon>
        <taxon>Entomophthoromycetes</taxon>
        <taxon>Entomophthorales</taxon>
        <taxon>Ancylistaceae</taxon>
        <taxon>Conidiobolus</taxon>
    </lineage>
</organism>
<keyword evidence="7 10" id="KW-0030">Aminoacyl-tRNA synthetase</keyword>
<dbReference type="EMBL" id="KQ964544">
    <property type="protein sequence ID" value="KXN69202.1"/>
    <property type="molecule type" value="Genomic_DNA"/>
</dbReference>
<dbReference type="PROSITE" id="PS00178">
    <property type="entry name" value="AA_TRNA_LIGASE_I"/>
    <property type="match status" value="1"/>
</dbReference>
<dbReference type="GO" id="GO:0005739">
    <property type="term" value="C:mitochondrion"/>
    <property type="evidence" value="ECO:0007669"/>
    <property type="project" value="TreeGrafter"/>
</dbReference>
<evidence type="ECO:0000256" key="10">
    <source>
        <dbReference type="RuleBase" id="RU363038"/>
    </source>
</evidence>
<sequence>MLDIFKQEAAKQLSELSGVEANQIASWLEAPKDLKMGDLAAPIPRFRLKGNPVQFAQEFAGKIQANDYILSASAAGPYINFKINRDILKDLVIKAVSEQKEAYGTNTSGNGETVIVEFSSPNIAKPFHAGHLRSTIIGNYVRNLLKANGYNTTAINYLGDWGKQYGLLAIAFDKYGSEELLEKDPINHLFEIYVKINAEAKEDETIHDQAREYFKRMENGDEEALGVWSRLRAMSIEKYKEVYKRLNIHFDVYGGESQVNEEMIRAFNLLEEKGLLEESEGCKIVNLEKYKLGKVVVQKKDGTTLYITRDLGTAIQRFEKFNFSKMYYIIGSQQDLHCKQFFKILELLGFEWVKNCHHINFGMVAGMSTRAGTVVFLDSILNETRDKMHEVMKRNEEKYAQVENPESVADTIGMSAVVVQDMSARRILNYDFDWERMFSFEGDTGAYLQYAHARLCSIERKVSFEVNPNANTSLLTEKEAIELIDVISKYPETIQSATQKFEPCTIVNYALKLSHSVSSCFEALNVMNAEKDVAEARLLLFWCAKITLNNALRIIGLVPLERM</sequence>
<proteinExistence type="inferred from homology"/>
<dbReference type="Pfam" id="PF05746">
    <property type="entry name" value="DALR_1"/>
    <property type="match status" value="1"/>
</dbReference>
<evidence type="ECO:0000259" key="11">
    <source>
        <dbReference type="SMART" id="SM00836"/>
    </source>
</evidence>
<reference evidence="13 14" key="1">
    <citation type="journal article" date="2015" name="Genome Biol. Evol.">
        <title>Phylogenomic analyses indicate that early fungi evolved digesting cell walls of algal ancestors of land plants.</title>
        <authorList>
            <person name="Chang Y."/>
            <person name="Wang S."/>
            <person name="Sekimoto S."/>
            <person name="Aerts A.L."/>
            <person name="Choi C."/>
            <person name="Clum A."/>
            <person name="LaButti K.M."/>
            <person name="Lindquist E.A."/>
            <person name="Yee Ngan C."/>
            <person name="Ohm R.A."/>
            <person name="Salamov A.A."/>
            <person name="Grigoriev I.V."/>
            <person name="Spatafora J.W."/>
            <person name="Berbee M.L."/>
        </authorList>
    </citation>
    <scope>NUCLEOTIDE SEQUENCE [LARGE SCALE GENOMIC DNA]</scope>
    <source>
        <strain evidence="13 14">NRRL 28638</strain>
    </source>
</reference>
<dbReference type="CDD" id="cd07956">
    <property type="entry name" value="Anticodon_Ia_Arg"/>
    <property type="match status" value="1"/>
</dbReference>
<dbReference type="Proteomes" id="UP000070444">
    <property type="component" value="Unassembled WGS sequence"/>
</dbReference>
<feature type="domain" description="Arginyl tRNA synthetase N-terminal" evidence="12">
    <location>
        <begin position="3"/>
        <end position="83"/>
    </location>
</feature>
<evidence type="ECO:0000259" key="12">
    <source>
        <dbReference type="SMART" id="SM01016"/>
    </source>
</evidence>
<dbReference type="AlphaFoldDB" id="A0A137P2G8"/>
<evidence type="ECO:0000313" key="14">
    <source>
        <dbReference type="Proteomes" id="UP000070444"/>
    </source>
</evidence>
<dbReference type="GO" id="GO:0006420">
    <property type="term" value="P:arginyl-tRNA aminoacylation"/>
    <property type="evidence" value="ECO:0007669"/>
    <property type="project" value="InterPro"/>
</dbReference>
<keyword evidence="4 10" id="KW-0547">Nucleotide-binding</keyword>
<dbReference type="PANTHER" id="PTHR11956">
    <property type="entry name" value="ARGINYL-TRNA SYNTHETASE"/>
    <property type="match status" value="1"/>
</dbReference>
<dbReference type="CDD" id="cd00671">
    <property type="entry name" value="ArgRS_core"/>
    <property type="match status" value="1"/>
</dbReference>
<dbReference type="Gene3D" id="3.30.1360.70">
    <property type="entry name" value="Arginyl tRNA synthetase N-terminal domain"/>
    <property type="match status" value="1"/>
</dbReference>
<dbReference type="SMART" id="SM00836">
    <property type="entry name" value="DALR_1"/>
    <property type="match status" value="1"/>
</dbReference>
<protein>
    <recommendedName>
        <fullName evidence="2">arginine--tRNA ligase</fullName>
        <ecNumber evidence="2">6.1.1.19</ecNumber>
    </recommendedName>
    <alternativeName>
        <fullName evidence="8">Arginyl-tRNA synthetase</fullName>
    </alternativeName>
</protein>
<dbReference type="OMA" id="YEFKWER"/>
<dbReference type="NCBIfam" id="TIGR00456">
    <property type="entry name" value="argS"/>
    <property type="match status" value="1"/>
</dbReference>
<dbReference type="InterPro" id="IPR035684">
    <property type="entry name" value="ArgRS_core"/>
</dbReference>
<dbReference type="GO" id="GO:0032543">
    <property type="term" value="P:mitochondrial translation"/>
    <property type="evidence" value="ECO:0007669"/>
    <property type="project" value="TreeGrafter"/>
</dbReference>
<accession>A0A137P2G8</accession>
<evidence type="ECO:0000256" key="5">
    <source>
        <dbReference type="ARBA" id="ARBA00022840"/>
    </source>
</evidence>
<dbReference type="SUPFAM" id="SSF47323">
    <property type="entry name" value="Anticodon-binding domain of a subclass of class I aminoacyl-tRNA synthetases"/>
    <property type="match status" value="1"/>
</dbReference>
<evidence type="ECO:0000256" key="6">
    <source>
        <dbReference type="ARBA" id="ARBA00022917"/>
    </source>
</evidence>
<dbReference type="HAMAP" id="MF_00123">
    <property type="entry name" value="Arg_tRNA_synth"/>
    <property type="match status" value="1"/>
</dbReference>
<keyword evidence="14" id="KW-1185">Reference proteome</keyword>
<dbReference type="SUPFAM" id="SSF52374">
    <property type="entry name" value="Nucleotidylyl transferase"/>
    <property type="match status" value="1"/>
</dbReference>
<dbReference type="InterPro" id="IPR001278">
    <property type="entry name" value="Arg-tRNA-ligase"/>
</dbReference>
<dbReference type="InterPro" id="IPR001412">
    <property type="entry name" value="aa-tRNA-synth_I_CS"/>
</dbReference>
<dbReference type="SMART" id="SM01016">
    <property type="entry name" value="Arg_tRNA_synt_N"/>
    <property type="match status" value="1"/>
</dbReference>
<dbReference type="InterPro" id="IPR036695">
    <property type="entry name" value="Arg-tRNA-synth_N_sf"/>
</dbReference>
<evidence type="ECO:0000256" key="8">
    <source>
        <dbReference type="ARBA" id="ARBA00033033"/>
    </source>
</evidence>
<evidence type="ECO:0000256" key="9">
    <source>
        <dbReference type="ARBA" id="ARBA00049339"/>
    </source>
</evidence>
<dbReference type="EC" id="6.1.1.19" evidence="2"/>
<evidence type="ECO:0000256" key="4">
    <source>
        <dbReference type="ARBA" id="ARBA00022741"/>
    </source>
</evidence>
<evidence type="ECO:0000256" key="1">
    <source>
        <dbReference type="ARBA" id="ARBA00005594"/>
    </source>
</evidence>
<name>A0A137P2G8_CONC2</name>
<feature type="domain" description="DALR anticodon binding" evidence="11">
    <location>
        <begin position="448"/>
        <end position="563"/>
    </location>
</feature>
<gene>
    <name evidence="13" type="ORF">CONCODRAFT_59604</name>
</gene>
<evidence type="ECO:0000256" key="2">
    <source>
        <dbReference type="ARBA" id="ARBA00012837"/>
    </source>
</evidence>
<dbReference type="Gene3D" id="3.40.50.620">
    <property type="entry name" value="HUPs"/>
    <property type="match status" value="1"/>
</dbReference>
<keyword evidence="5 10" id="KW-0067">ATP-binding</keyword>
<dbReference type="InterPro" id="IPR005148">
    <property type="entry name" value="Arg-tRNA-synth_N"/>
</dbReference>
<dbReference type="Gene3D" id="1.10.730.10">
    <property type="entry name" value="Isoleucyl-tRNA Synthetase, Domain 1"/>
    <property type="match status" value="1"/>
</dbReference>
<dbReference type="Pfam" id="PF00750">
    <property type="entry name" value="tRNA-synt_1d"/>
    <property type="match status" value="1"/>
</dbReference>
<keyword evidence="6 10" id="KW-0648">Protein biosynthesis</keyword>
<dbReference type="FunFam" id="1.10.730.10:FF:000006">
    <property type="entry name" value="Arginyl-tRNA synthetase 2, mitochondrial"/>
    <property type="match status" value="1"/>
</dbReference>
<dbReference type="SUPFAM" id="SSF55190">
    <property type="entry name" value="Arginyl-tRNA synthetase (ArgRS), N-terminal 'additional' domain"/>
    <property type="match status" value="1"/>
</dbReference>
<dbReference type="InterPro" id="IPR014729">
    <property type="entry name" value="Rossmann-like_a/b/a_fold"/>
</dbReference>
<evidence type="ECO:0000313" key="13">
    <source>
        <dbReference type="EMBL" id="KXN69202.1"/>
    </source>
</evidence>
<dbReference type="InterPro" id="IPR008909">
    <property type="entry name" value="DALR_anticod-bd"/>
</dbReference>
<dbReference type="OrthoDB" id="68056at2759"/>
<comment type="similarity">
    <text evidence="1 10">Belongs to the class-I aminoacyl-tRNA synthetase family.</text>
</comment>
<dbReference type="PRINTS" id="PR01038">
    <property type="entry name" value="TRNASYNTHARG"/>
</dbReference>
<dbReference type="GO" id="GO:0004814">
    <property type="term" value="F:arginine-tRNA ligase activity"/>
    <property type="evidence" value="ECO:0007669"/>
    <property type="project" value="UniProtKB-EC"/>
</dbReference>
<comment type="catalytic activity">
    <reaction evidence="9">
        <text>tRNA(Arg) + L-arginine + ATP = L-arginyl-tRNA(Arg) + AMP + diphosphate</text>
        <dbReference type="Rhea" id="RHEA:20301"/>
        <dbReference type="Rhea" id="RHEA-COMP:9658"/>
        <dbReference type="Rhea" id="RHEA-COMP:9673"/>
        <dbReference type="ChEBI" id="CHEBI:30616"/>
        <dbReference type="ChEBI" id="CHEBI:32682"/>
        <dbReference type="ChEBI" id="CHEBI:33019"/>
        <dbReference type="ChEBI" id="CHEBI:78442"/>
        <dbReference type="ChEBI" id="CHEBI:78513"/>
        <dbReference type="ChEBI" id="CHEBI:456215"/>
        <dbReference type="EC" id="6.1.1.19"/>
    </reaction>
</comment>
<evidence type="ECO:0000256" key="7">
    <source>
        <dbReference type="ARBA" id="ARBA00023146"/>
    </source>
</evidence>
<keyword evidence="3 10" id="KW-0436">Ligase</keyword>
<dbReference type="PANTHER" id="PTHR11956:SF11">
    <property type="entry name" value="ARGININE--TRNA LIGASE, MITOCHONDRIAL-RELATED"/>
    <property type="match status" value="1"/>
</dbReference>